<comment type="function">
    <text evidence="9">Component of the Mediator complex, a coactivator involved in regulated transcription of nearly all RNA polymerase II-dependent genes. Mediator functions as a bridge to convey information from gene-specific regulatory proteins to the basal RNA polymerase II transcription machinery. Mediator is recruited to promoters by direct interactions with regulatory proteins and serves as a scaffold for the assembly of a functional preinitiation complex with RNA polymerase II and the general transcription factors.</text>
</comment>
<accession>A0AAN9TG85</accession>
<keyword evidence="7 9" id="KW-0804">Transcription</keyword>
<comment type="caution">
    <text evidence="13">The sequence shown here is derived from an EMBL/GenBank/DDBJ whole genome shotgun (WGS) entry which is preliminary data.</text>
</comment>
<comment type="subunit">
    <text evidence="9">Component of the Mediator complex.</text>
</comment>
<feature type="region of interest" description="Disordered" evidence="10">
    <location>
        <begin position="624"/>
        <end position="790"/>
    </location>
</feature>
<evidence type="ECO:0000256" key="10">
    <source>
        <dbReference type="SAM" id="MobiDB-lite"/>
    </source>
</evidence>
<feature type="region of interest" description="Disordered" evidence="10">
    <location>
        <begin position="963"/>
        <end position="1011"/>
    </location>
</feature>
<comment type="similarity">
    <text evidence="2 9">Belongs to the Mediator complex subunit 13 family.</text>
</comment>
<feature type="compositionally biased region" description="Polar residues" evidence="10">
    <location>
        <begin position="863"/>
        <end position="873"/>
    </location>
</feature>
<feature type="compositionally biased region" description="Low complexity" evidence="10">
    <location>
        <begin position="1721"/>
        <end position="1736"/>
    </location>
</feature>
<sequence>MPSEQIQMLPNYRFHQLLRALEQPKSDRFPAADFPPTPLRDSTPALPDRKTVDLAAAALAAGDDVTPSTSGDDDVDARRRRRGGGWQPWRRRCSVVAGFVVDFGLIEDELWWPRGVETDLCGIKWRKLVWGEVVGYSPEPLQDPVLSSYSRCLNNDILCVWRRIGSPPNSQTPGTGSGPPYFDPLAGLASIPPPVAPTLSLTVAKELWIFWYGDEPNLEELINPELLNSRTNRERTPECLIGRWSRFQHPSLACCFFAAAATILVVVVVARNVAKSLPRDPGIRRKIACSSIFIGELGVLTRIKMVSKQKRSVNLSELSYATQWRTIRVFDFKNGGEQGSWESGLSYECRSLLFKALHNLIERCLLSRSFIRLGKWFVQPYDGSKKVIAASTHLSISFSFFVHGESTVCTSIDVRQHPPVRTLVKEHIEQIQSSTPSTQPIQVILAPFGLMGTLTGQTFKVADPPTQKLIDEWRYFYPINYDSNTSSVDPVVEVILSGVKVRYPSCYVLVTDLDESTANFYGTPGPSVKNSDQPVSGVPVTVVPLHQHHPDSMAHPSSPATVIPEKAWQDSIVAFPETPPISPCQSGDNNANPDCLPNLWNFNDPTRKSSCACFKNSGTKNHGGSFMYQQQSNPSTSSHQNSNNSLNNSVGGNGVGNMNDSCSSLPMNTPPSITPSPLPNPSSSQPSSVPAMSDPTMPTLSPQHPPSQPPPTPHSEESKIPRTPSEFQGPRSVSSTSNQIYSPYPSAPSIENHGSIKPTDNISRPNSVQLMNTLPSQSTPQPVEAPSQFTIKRPALSSKDYDSALLDEESPSTLLYDYSLVDAWLNHPVKKFKAVEPKPEPSERPRKLISSYNFNGMTLSARTLSSPPESISVKQEPADSVDGVNSDKLPSSAIRFKQDPFSFEDVGLGIDTFKRSVSPLKNDDKLFEPVTVNGSKYPPNNLFTNEGLTASFKDLEQILDHSDDASSDETAVQVQTPPGSNKPAGSEECSYSSTTTITVRPPRNSGGGGSGMLRAEELSKMFPTPPSLEHPVASPCGNHLCDTPGSDPNDYIQPLPITRYKQEISPSSGCPPEEHLDNVMAYVFVPPVCSKMVGSSKYAPLTNLPSQNLPPVSLPANFVYKPSYYYNQHPEKSKSSSSNSTMNAGPSTSNAALPTPAGAHPANSPLVPTNSIMLPHQNPHHHHMPSPLPGHHSLVPSPHPPMHPHAGMHPRMGLSPISPGPYPPSPMMSWQQPYRGGGVRTPCQPPPPYSPAGSSAASMSYLNKTLVPEAGPSNANAASSMMRSPEANSLVVNILLSDTLLNLFRDHNFDSCTLCVCNAGSKVVGNIKGSDAGTYLPPSLPPAVSPYLPYSPAMSHHYVDEDSVRCSCGFSAVVNRRLSHAAGLFFEDEAEITGLFEEPIEKDDLNGVGLSVIDLVREQCVMVHSSCNALYRAAKYYKPRNNVPGLHMLEYRDTNEIIWMALEQGRLAQLEAATASVCKVEEVANRQQMMQHCAGGVNSRYHGAHRWPFVRAKGPRCNQDIIRVMKILQPMLQDAIQKKSFKQRGDALYIVKGPLTWRQFHRLAGRGTDDRCEPQPIPPIVVGLEKDWVSVAPYSLQYWEKLCLEPYSYSRDVAYIVVAPDNDFVLQRVRFFFKELSSCYELCRLGRHGPISKVLRDGILRVGKSAAVKLPKEPADEWFNMLGENNTTAMLRLYAQVCRHYLVPQLSDVALDSSIFDSPDSASKNNANSSLARHTPSPMPPPPSTTPDSSVGSVQSNSDKPPSTPKSETQDDCNRSETTPTSNSSSFLNDSTCHDDDDVDPPAIVIYLVEPVSIGSEDNDLNRLACLALLRCYNNVLSVIPEHIRSNITVQIISLESILELGRSGERSRHGDEIRALALSVFTQCRRSLSHSSNVKALTGFGTAAMTDLFLKNKDEKNRAAYKAYCPPYILSKSREKLRSSGENSDCGGFSLGSSILSTDQQCSILYVAYCLSEDQKWILVSAIDEQGLILETSTINIHIPNRSRRRKAPARRIGLQKVMDFILGVMSRSVTPWRLVVGRVGRLGHGELKGWSWLLSRQSLNRASKQLKEICGQCSLLSSSDIPCILSACLVSLEADSTLRIMPEQFTPDERFSQASVNCHLSTPHDVTCTHILVFPTSATTQSSRLAFQEQQNNGPELADEEDILMALANDDMNVNMGDFNDFLVSWPGNDTTGVRSPGASPRGRGNSQPGSPSCSVTDPLDQRSPFPMTDQMRNGVNGTDIQEEFGTLLQQPLALGYFVSTAPTGRMPRWFWNSCSHLENVCPAFLKSALHMHTTQQNSDELLQQQSSISVHPLDSQITTDVLRYVLEGYNALSWLAIDSNTHDRLSCLPVHMQVLMQLYHMMSALI</sequence>
<evidence type="ECO:0000313" key="13">
    <source>
        <dbReference type="EMBL" id="KAK7590812.1"/>
    </source>
</evidence>
<feature type="compositionally biased region" description="Polar residues" evidence="10">
    <location>
        <begin position="731"/>
        <end position="741"/>
    </location>
</feature>
<dbReference type="PANTHER" id="PTHR48249:SF3">
    <property type="entry name" value="MEDIATOR OF RNA POLYMERASE II TRANSCRIPTION SUBUNIT 13"/>
    <property type="match status" value="1"/>
</dbReference>
<organism evidence="13 14">
    <name type="scientific">Parthenolecanium corni</name>
    <dbReference type="NCBI Taxonomy" id="536013"/>
    <lineage>
        <taxon>Eukaryota</taxon>
        <taxon>Metazoa</taxon>
        <taxon>Ecdysozoa</taxon>
        <taxon>Arthropoda</taxon>
        <taxon>Hexapoda</taxon>
        <taxon>Insecta</taxon>
        <taxon>Pterygota</taxon>
        <taxon>Neoptera</taxon>
        <taxon>Paraneoptera</taxon>
        <taxon>Hemiptera</taxon>
        <taxon>Sternorrhyncha</taxon>
        <taxon>Coccoidea</taxon>
        <taxon>Coccidae</taxon>
        <taxon>Parthenolecanium</taxon>
    </lineage>
</organism>
<evidence type="ECO:0000256" key="9">
    <source>
        <dbReference type="RuleBase" id="RU364134"/>
    </source>
</evidence>
<dbReference type="Pfam" id="PF06333">
    <property type="entry name" value="Med13_C"/>
    <property type="match status" value="1"/>
</dbReference>
<dbReference type="EMBL" id="JBBCAQ010000022">
    <property type="protein sequence ID" value="KAK7590812.1"/>
    <property type="molecule type" value="Genomic_DNA"/>
</dbReference>
<feature type="region of interest" description="Disordered" evidence="10">
    <location>
        <begin position="1719"/>
        <end position="1795"/>
    </location>
</feature>
<keyword evidence="5 9" id="KW-0805">Transcription regulation</keyword>
<evidence type="ECO:0000256" key="2">
    <source>
        <dbReference type="ARBA" id="ARBA00009354"/>
    </source>
</evidence>
<evidence type="ECO:0000256" key="7">
    <source>
        <dbReference type="ARBA" id="ARBA00023163"/>
    </source>
</evidence>
<dbReference type="Proteomes" id="UP001367676">
    <property type="component" value="Unassembled WGS sequence"/>
</dbReference>
<dbReference type="InterPro" id="IPR009401">
    <property type="entry name" value="Med13_C"/>
</dbReference>
<feature type="compositionally biased region" description="Polar residues" evidence="10">
    <location>
        <begin position="1751"/>
        <end position="1767"/>
    </location>
</feature>
<feature type="region of interest" description="Disordered" evidence="10">
    <location>
        <begin position="61"/>
        <end position="85"/>
    </location>
</feature>
<evidence type="ECO:0000256" key="3">
    <source>
        <dbReference type="ARBA" id="ARBA00019618"/>
    </source>
</evidence>
<feature type="compositionally biased region" description="Polar residues" evidence="10">
    <location>
        <begin position="968"/>
        <end position="979"/>
    </location>
</feature>
<feature type="domain" description="Mediator complex subunit Med13 C-terminal" evidence="11">
    <location>
        <begin position="1950"/>
        <end position="2358"/>
    </location>
</feature>
<feature type="domain" description="MID" evidence="12">
    <location>
        <begin position="1611"/>
        <end position="1887"/>
    </location>
</feature>
<evidence type="ECO:0000256" key="8">
    <source>
        <dbReference type="ARBA" id="ARBA00023242"/>
    </source>
</evidence>
<keyword evidence="8 9" id="KW-0539">Nucleus</keyword>
<feature type="region of interest" description="Disordered" evidence="10">
    <location>
        <begin position="863"/>
        <end position="886"/>
    </location>
</feature>
<protein>
    <recommendedName>
        <fullName evidence="3 9">Mediator of RNA polymerase II transcription subunit 13</fullName>
    </recommendedName>
</protein>
<feature type="compositionally biased region" description="Low complexity" evidence="10">
    <location>
        <begin position="629"/>
        <end position="661"/>
    </location>
</feature>
<dbReference type="InterPro" id="IPR041285">
    <property type="entry name" value="MID_MedPIWI"/>
</dbReference>
<reference evidence="13 14" key="1">
    <citation type="submission" date="2024-03" db="EMBL/GenBank/DDBJ databases">
        <title>Adaptation during the transition from Ophiocordyceps entomopathogen to insect associate is accompanied by gene loss and intensified selection.</title>
        <authorList>
            <person name="Ward C.M."/>
            <person name="Onetto C.A."/>
            <person name="Borneman A.R."/>
        </authorList>
    </citation>
    <scope>NUCLEOTIDE SEQUENCE [LARGE SCALE GENOMIC DNA]</scope>
    <source>
        <strain evidence="13">AWRI1</strain>
        <tissue evidence="13">Single Adult Female</tissue>
    </source>
</reference>
<evidence type="ECO:0000256" key="1">
    <source>
        <dbReference type="ARBA" id="ARBA00004123"/>
    </source>
</evidence>
<proteinExistence type="inferred from homology"/>
<dbReference type="InterPro" id="IPR051139">
    <property type="entry name" value="Mediator_complx_sub13"/>
</dbReference>
<feature type="region of interest" description="Disordered" evidence="10">
    <location>
        <begin position="1129"/>
        <end position="1219"/>
    </location>
</feature>
<evidence type="ECO:0000259" key="12">
    <source>
        <dbReference type="Pfam" id="PF18296"/>
    </source>
</evidence>
<feature type="compositionally biased region" description="Polar residues" evidence="10">
    <location>
        <begin position="989"/>
        <end position="998"/>
    </location>
</feature>
<keyword evidence="4 9" id="KW-0678">Repressor</keyword>
<gene>
    <name evidence="13" type="ORF">V9T40_002425</name>
</gene>
<feature type="compositionally biased region" description="Polar residues" evidence="10">
    <location>
        <begin position="1776"/>
        <end position="1791"/>
    </location>
</feature>
<feature type="region of interest" description="Disordered" evidence="10">
    <location>
        <begin position="2192"/>
        <end position="2239"/>
    </location>
</feature>
<dbReference type="GO" id="GO:0045944">
    <property type="term" value="P:positive regulation of transcription by RNA polymerase II"/>
    <property type="evidence" value="ECO:0007669"/>
    <property type="project" value="TreeGrafter"/>
</dbReference>
<evidence type="ECO:0000256" key="5">
    <source>
        <dbReference type="ARBA" id="ARBA00023015"/>
    </source>
</evidence>
<name>A0AAN9TG85_9HEMI</name>
<evidence type="ECO:0000256" key="4">
    <source>
        <dbReference type="ARBA" id="ARBA00022491"/>
    </source>
</evidence>
<feature type="region of interest" description="Disordered" evidence="10">
    <location>
        <begin position="27"/>
        <end position="47"/>
    </location>
</feature>
<evidence type="ECO:0000259" key="11">
    <source>
        <dbReference type="Pfam" id="PF06333"/>
    </source>
</evidence>
<keyword evidence="14" id="KW-1185">Reference proteome</keyword>
<dbReference type="Pfam" id="PF18296">
    <property type="entry name" value="MID_MedPIWI"/>
    <property type="match status" value="1"/>
</dbReference>
<comment type="subcellular location">
    <subcellularLocation>
        <location evidence="1 9">Nucleus</location>
    </subcellularLocation>
</comment>
<dbReference type="PANTHER" id="PTHR48249">
    <property type="entry name" value="MEDIATOR OF RNA POLYMERASE II TRANSCRIPTION SUBUNIT 13"/>
    <property type="match status" value="1"/>
</dbReference>
<feature type="compositionally biased region" description="Polar residues" evidence="10">
    <location>
        <begin position="1141"/>
        <end position="1152"/>
    </location>
</feature>
<feature type="compositionally biased region" description="Pro residues" evidence="10">
    <location>
        <begin position="668"/>
        <end position="680"/>
    </location>
</feature>
<evidence type="ECO:0000313" key="14">
    <source>
        <dbReference type="Proteomes" id="UP001367676"/>
    </source>
</evidence>
<feature type="compositionally biased region" description="Pro residues" evidence="10">
    <location>
        <begin position="703"/>
        <end position="713"/>
    </location>
</feature>
<keyword evidence="6 9" id="KW-0010">Activator</keyword>
<feature type="compositionally biased region" description="Low complexity" evidence="10">
    <location>
        <begin position="681"/>
        <end position="702"/>
    </location>
</feature>
<feature type="compositionally biased region" description="Polar residues" evidence="10">
    <location>
        <begin position="2207"/>
        <end position="2218"/>
    </location>
</feature>
<evidence type="ECO:0000256" key="6">
    <source>
        <dbReference type="ARBA" id="ARBA00023159"/>
    </source>
</evidence>
<dbReference type="GO" id="GO:0016592">
    <property type="term" value="C:mediator complex"/>
    <property type="evidence" value="ECO:0007669"/>
    <property type="project" value="InterPro"/>
</dbReference>
<dbReference type="GO" id="GO:0003713">
    <property type="term" value="F:transcription coactivator activity"/>
    <property type="evidence" value="ECO:0007669"/>
    <property type="project" value="TreeGrafter"/>
</dbReference>
<feature type="compositionally biased region" description="Polar residues" evidence="10">
    <location>
        <begin position="758"/>
        <end position="781"/>
    </location>
</feature>